<feature type="coiled-coil region" evidence="7">
    <location>
        <begin position="389"/>
        <end position="439"/>
    </location>
</feature>
<name>A0A196SEQ5_BLAHN</name>
<reference evidence="10 11" key="1">
    <citation type="submission" date="2016-05" db="EMBL/GenBank/DDBJ databases">
        <title>Nuclear genome of Blastocystis sp. subtype 1 NandII.</title>
        <authorList>
            <person name="Gentekaki E."/>
            <person name="Curtis B."/>
            <person name="Stairs C."/>
            <person name="Eme L."/>
            <person name="Herman E."/>
            <person name="Klimes V."/>
            <person name="Arias M.C."/>
            <person name="Elias M."/>
            <person name="Hilliou F."/>
            <person name="Klute M."/>
            <person name="Malik S.-B."/>
            <person name="Pightling A."/>
            <person name="Rachubinski R."/>
            <person name="Salas D."/>
            <person name="Schlacht A."/>
            <person name="Suga H."/>
            <person name="Archibald J."/>
            <person name="Ball S.G."/>
            <person name="Clark G."/>
            <person name="Dacks J."/>
            <person name="Van Der Giezen M."/>
            <person name="Tsaousis A."/>
            <person name="Roger A."/>
        </authorList>
    </citation>
    <scope>NUCLEOTIDE SEQUENCE [LARGE SCALE GENOMIC DNA]</scope>
    <source>
        <strain evidence="11">ATCC 50177 / NandII</strain>
    </source>
</reference>
<dbReference type="GO" id="GO:0007052">
    <property type="term" value="P:mitotic spindle organization"/>
    <property type="evidence" value="ECO:0007669"/>
    <property type="project" value="TreeGrafter"/>
</dbReference>
<keyword evidence="6" id="KW-0505">Motor protein</keyword>
<evidence type="ECO:0000256" key="2">
    <source>
        <dbReference type="ARBA" id="ARBA00022490"/>
    </source>
</evidence>
<evidence type="ECO:0000256" key="1">
    <source>
        <dbReference type="ARBA" id="ARBA00004496"/>
    </source>
</evidence>
<dbReference type="EMBL" id="LXWW01000132">
    <property type="protein sequence ID" value="OAO15545.1"/>
    <property type="molecule type" value="Genomic_DNA"/>
</dbReference>
<feature type="binding site" evidence="6">
    <location>
        <begin position="91"/>
        <end position="98"/>
    </location>
    <ligand>
        <name>ATP</name>
        <dbReference type="ChEBI" id="CHEBI:30616"/>
    </ligand>
</feature>
<evidence type="ECO:0000256" key="5">
    <source>
        <dbReference type="ARBA" id="ARBA00023054"/>
    </source>
</evidence>
<feature type="region of interest" description="Disordered" evidence="8">
    <location>
        <begin position="927"/>
        <end position="1017"/>
    </location>
</feature>
<dbReference type="InterPro" id="IPR027640">
    <property type="entry name" value="Kinesin-like_fam"/>
</dbReference>
<feature type="compositionally biased region" description="Polar residues" evidence="8">
    <location>
        <begin position="870"/>
        <end position="884"/>
    </location>
</feature>
<feature type="coiled-coil region" evidence="7">
    <location>
        <begin position="717"/>
        <end position="767"/>
    </location>
</feature>
<protein>
    <submittedName>
        <fullName evidence="10">Chromosome-associated kinesin KIF4A</fullName>
    </submittedName>
</protein>
<dbReference type="PANTHER" id="PTHR47969:SF15">
    <property type="entry name" value="CHROMOSOME-ASSOCIATED KINESIN KIF4A-RELATED"/>
    <property type="match status" value="1"/>
</dbReference>
<dbReference type="Gene3D" id="3.40.850.10">
    <property type="entry name" value="Kinesin motor domain"/>
    <property type="match status" value="1"/>
</dbReference>
<keyword evidence="2" id="KW-0963">Cytoplasm</keyword>
<dbReference type="GO" id="GO:0007018">
    <property type="term" value="P:microtubule-based movement"/>
    <property type="evidence" value="ECO:0007669"/>
    <property type="project" value="InterPro"/>
</dbReference>
<feature type="region of interest" description="Disordered" evidence="8">
    <location>
        <begin position="864"/>
        <end position="889"/>
    </location>
</feature>
<sequence>MSSTTPAPTGTIPVKVVVRVRPLIELETQGGASDCVTVDEDNNTVFVNNRPFSFDRVFGSHCSQEFVYEESVRELLCSSLNGYNATVFAYGQTGSGKTYTMGTDMKEKGEEETQGILPRMVNDLFVQLRERSEEECSYEVSVSFSEIYNEKVYDLLGEKRDSLPLVMNGDVVFVKGLSERRVNKAEDVYSLLELGCENRSTGATEMNKESSRSHAIFTVSVCKKCADEVTYRGKLNFVDLAGSERLNKTKATGSRAQEGISINKSLSTLSKVIEALVTRQLHIPYRESSLTRLLKDSLGGNARTVMIACVSPADSNCSETLNTLRWADQARKIQNKPVVNMDPATAEILRLKQRVAELEELLGASARGSTGEESATHQRQQVLLLENEVTRLREALLKTREALETAQRDLSFLMAQKKNEGFEEILQAKNEEIARLKEKAAPSFLSEAEGELGAALEESLDASLDASLAEESLLEVDEEDKAKLESLAEQETRINTLLQSKKQMQSLKEKYENKILQIASQLELLTKENAALQQQLKEAEKKAGASSGSATARTLQELRRKLKKNEATVQQLQKWRGEYNQIIAKYRLKEVEVRELQSTLKQVRAERIRFQKDVAKKAHEVQLEQRRRELEEKRQRLRDHKEQEALEKQIRQLEVRLTHEREKAEKERRQHRAEKPAARGLREVGRDAVARQVLGIVKHEITDQSKSDLMSKTVARRGQLQARIAAIQEEVKTATDLQRRAVIEKHLAALEKQKAAQTAQINRLNNQLNGASSGQLNGQVNGQLGAAGVQPSVSRWVNLASLEQLRCACDVLLEEVLRRERARERTEEDTRHVLAENRELLQQLKEEEQKTAFLMSRLPLLSRGRGGARASQSLSPGGNDSSLEGSARLSHEESVLGHFLQNQLELYQDENQLLQMQLEEEKILHSDASAPGTPRRGISAVPAVPSVSSVSSVPAVSSVPGRIAKPLTQPGRPAKGQETGSHKREAPAGPVPPQTPAKKTRMSLALHTPPRHPKQPLSLQDYEEVEKANGFMPSKENGGALSHSRVELSPVVMESLHLPKLEMKESRSASATKLSKEQFAKQQQDEIELLLSETSGCNCKGKCSSRKCPCRNYGRTCGAQCKCQHDKCTNRNASLREKEDETAIESSFESH</sequence>
<dbReference type="InterPro" id="IPR036961">
    <property type="entry name" value="Kinesin_motor_dom_sf"/>
</dbReference>
<dbReference type="Pfam" id="PF00225">
    <property type="entry name" value="Kinesin"/>
    <property type="match status" value="1"/>
</dbReference>
<proteinExistence type="inferred from homology"/>
<accession>A0A196SEQ5</accession>
<dbReference type="PROSITE" id="PS00411">
    <property type="entry name" value="KINESIN_MOTOR_1"/>
    <property type="match status" value="1"/>
</dbReference>
<dbReference type="SMART" id="SM00129">
    <property type="entry name" value="KISc"/>
    <property type="match status" value="1"/>
</dbReference>
<dbReference type="OrthoDB" id="3176171at2759"/>
<comment type="similarity">
    <text evidence="6">Belongs to the TRAFAC class myosin-kinesin ATPase superfamily. Kinesin family.</text>
</comment>
<organism evidence="10 11">
    <name type="scientific">Blastocystis sp. subtype 1 (strain ATCC 50177 / NandII)</name>
    <dbReference type="NCBI Taxonomy" id="478820"/>
    <lineage>
        <taxon>Eukaryota</taxon>
        <taxon>Sar</taxon>
        <taxon>Stramenopiles</taxon>
        <taxon>Bigyra</taxon>
        <taxon>Opalozoa</taxon>
        <taxon>Opalinata</taxon>
        <taxon>Blastocystidae</taxon>
        <taxon>Blastocystis</taxon>
    </lineage>
</organism>
<evidence type="ECO:0000256" key="3">
    <source>
        <dbReference type="ARBA" id="ARBA00022741"/>
    </source>
</evidence>
<dbReference type="InterPro" id="IPR027417">
    <property type="entry name" value="P-loop_NTPase"/>
</dbReference>
<feature type="compositionally biased region" description="Low complexity" evidence="8">
    <location>
        <begin position="939"/>
        <end position="960"/>
    </location>
</feature>
<dbReference type="GO" id="GO:0005524">
    <property type="term" value="F:ATP binding"/>
    <property type="evidence" value="ECO:0007669"/>
    <property type="project" value="UniProtKB-UniRule"/>
</dbReference>
<dbReference type="SUPFAM" id="SSF52540">
    <property type="entry name" value="P-loop containing nucleoside triphosphate hydrolases"/>
    <property type="match status" value="1"/>
</dbReference>
<dbReference type="InterPro" id="IPR033467">
    <property type="entry name" value="Tesmin/TSO1-like_CXC"/>
</dbReference>
<dbReference type="AlphaFoldDB" id="A0A196SEQ5"/>
<comment type="caution">
    <text evidence="10">The sequence shown here is derived from an EMBL/GenBank/DDBJ whole genome shotgun (WGS) entry which is preliminary data.</text>
</comment>
<dbReference type="PANTHER" id="PTHR47969">
    <property type="entry name" value="CHROMOSOME-ASSOCIATED KINESIN KIF4A-RELATED"/>
    <property type="match status" value="1"/>
</dbReference>
<feature type="region of interest" description="Disordered" evidence="8">
    <location>
        <begin position="658"/>
        <end position="681"/>
    </location>
</feature>
<evidence type="ECO:0000259" key="9">
    <source>
        <dbReference type="PROSITE" id="PS50067"/>
    </source>
</evidence>
<evidence type="ECO:0000256" key="6">
    <source>
        <dbReference type="PROSITE-ProRule" id="PRU00283"/>
    </source>
</evidence>
<keyword evidence="4 6" id="KW-0067">ATP-binding</keyword>
<dbReference type="GO" id="GO:0008017">
    <property type="term" value="F:microtubule binding"/>
    <property type="evidence" value="ECO:0007669"/>
    <property type="project" value="InterPro"/>
</dbReference>
<dbReference type="PRINTS" id="PR00380">
    <property type="entry name" value="KINESINHEAVY"/>
</dbReference>
<feature type="coiled-coil region" evidence="7">
    <location>
        <begin position="827"/>
        <end position="857"/>
    </location>
</feature>
<dbReference type="FunFam" id="3.40.850.10:FF:000082">
    <property type="entry name" value="OSM3-like kinesin"/>
    <property type="match status" value="1"/>
</dbReference>
<keyword evidence="5 7" id="KW-0175">Coiled coil</keyword>
<gene>
    <name evidence="10" type="ORF">AV274_2738</name>
</gene>
<evidence type="ECO:0000313" key="11">
    <source>
        <dbReference type="Proteomes" id="UP000078348"/>
    </source>
</evidence>
<comment type="subcellular location">
    <subcellularLocation>
        <location evidence="1">Cytoplasm</location>
    </subcellularLocation>
</comment>
<evidence type="ECO:0000313" key="10">
    <source>
        <dbReference type="EMBL" id="OAO15545.1"/>
    </source>
</evidence>
<dbReference type="PROSITE" id="PS50067">
    <property type="entry name" value="KINESIN_MOTOR_2"/>
    <property type="match status" value="1"/>
</dbReference>
<dbReference type="InterPro" id="IPR001752">
    <property type="entry name" value="Kinesin_motor_dom"/>
</dbReference>
<dbReference type="GO" id="GO:0051231">
    <property type="term" value="P:spindle elongation"/>
    <property type="evidence" value="ECO:0007669"/>
    <property type="project" value="TreeGrafter"/>
</dbReference>
<evidence type="ECO:0000256" key="4">
    <source>
        <dbReference type="ARBA" id="ARBA00022840"/>
    </source>
</evidence>
<dbReference type="GO" id="GO:0005875">
    <property type="term" value="C:microtubule associated complex"/>
    <property type="evidence" value="ECO:0007669"/>
    <property type="project" value="TreeGrafter"/>
</dbReference>
<feature type="domain" description="Kinesin motor" evidence="9">
    <location>
        <begin position="13"/>
        <end position="333"/>
    </location>
</feature>
<dbReference type="Proteomes" id="UP000078348">
    <property type="component" value="Unassembled WGS sequence"/>
</dbReference>
<keyword evidence="3 6" id="KW-0547">Nucleotide-binding</keyword>
<dbReference type="GO" id="GO:0003777">
    <property type="term" value="F:microtubule motor activity"/>
    <property type="evidence" value="ECO:0007669"/>
    <property type="project" value="InterPro"/>
</dbReference>
<evidence type="ECO:0000256" key="8">
    <source>
        <dbReference type="SAM" id="MobiDB-lite"/>
    </source>
</evidence>
<dbReference type="GO" id="GO:0005737">
    <property type="term" value="C:cytoplasm"/>
    <property type="evidence" value="ECO:0007669"/>
    <property type="project" value="UniProtKB-SubCell"/>
</dbReference>
<dbReference type="InterPro" id="IPR019821">
    <property type="entry name" value="Kinesin_motor_CS"/>
</dbReference>
<evidence type="ECO:0000256" key="7">
    <source>
        <dbReference type="SAM" id="Coils"/>
    </source>
</evidence>
<keyword evidence="11" id="KW-1185">Reference proteome</keyword>
<dbReference type="STRING" id="478820.A0A196SEQ5"/>
<dbReference type="SMART" id="SM01114">
    <property type="entry name" value="CXC"/>
    <property type="match status" value="1"/>
</dbReference>